<accession>A0A1F6EGG7</accession>
<dbReference type="AlphaFoldDB" id="A0A1F6EGG7"/>
<proteinExistence type="predicted"/>
<name>A0A1F6EGG7_9BACT</name>
<organism evidence="2 3">
    <name type="scientific">Candidatus Kaiserbacteria bacterium RIFCSPLOWO2_01_FULL_53_17</name>
    <dbReference type="NCBI Taxonomy" id="1798511"/>
    <lineage>
        <taxon>Bacteria</taxon>
        <taxon>Candidatus Kaiseribacteriota</taxon>
    </lineage>
</organism>
<dbReference type="EMBL" id="MFLY01000034">
    <property type="protein sequence ID" value="OGG72741.1"/>
    <property type="molecule type" value="Genomic_DNA"/>
</dbReference>
<dbReference type="Proteomes" id="UP000177306">
    <property type="component" value="Unassembled WGS sequence"/>
</dbReference>
<feature type="transmembrane region" description="Helical" evidence="1">
    <location>
        <begin position="41"/>
        <end position="65"/>
    </location>
</feature>
<keyword evidence="1" id="KW-0812">Transmembrane</keyword>
<gene>
    <name evidence="2" type="ORF">A3A38_03715</name>
</gene>
<sequence>MPNYLKYAPRVLPILLFVGISFVFYSSSAESIIRFVGAENAYVLIFTLAFFGGLTTFSGIPYHLVLVTLAAGGLNPFLLGMTTAVAVSLGDCTSYFVGYYGRTLMPARVEAALQRLSGLQERYPRLVPLVIFGYGALVPFSSDLITIPMGFLRYPLWRVMIPLGLGTAIFNMTLAYFATEVYGWLALLGG</sequence>
<feature type="transmembrane region" description="Helical" evidence="1">
    <location>
        <begin position="77"/>
        <end position="97"/>
    </location>
</feature>
<evidence type="ECO:0000256" key="1">
    <source>
        <dbReference type="SAM" id="Phobius"/>
    </source>
</evidence>
<feature type="transmembrane region" description="Helical" evidence="1">
    <location>
        <begin position="126"/>
        <end position="147"/>
    </location>
</feature>
<evidence type="ECO:0000313" key="3">
    <source>
        <dbReference type="Proteomes" id="UP000177306"/>
    </source>
</evidence>
<keyword evidence="1" id="KW-1133">Transmembrane helix</keyword>
<evidence type="ECO:0008006" key="4">
    <source>
        <dbReference type="Google" id="ProtNLM"/>
    </source>
</evidence>
<reference evidence="2 3" key="1">
    <citation type="journal article" date="2016" name="Nat. Commun.">
        <title>Thousands of microbial genomes shed light on interconnected biogeochemical processes in an aquifer system.</title>
        <authorList>
            <person name="Anantharaman K."/>
            <person name="Brown C.T."/>
            <person name="Hug L.A."/>
            <person name="Sharon I."/>
            <person name="Castelle C.J."/>
            <person name="Probst A.J."/>
            <person name="Thomas B.C."/>
            <person name="Singh A."/>
            <person name="Wilkins M.J."/>
            <person name="Karaoz U."/>
            <person name="Brodie E.L."/>
            <person name="Williams K.H."/>
            <person name="Hubbard S.S."/>
            <person name="Banfield J.F."/>
        </authorList>
    </citation>
    <scope>NUCLEOTIDE SEQUENCE [LARGE SCALE GENOMIC DNA]</scope>
</reference>
<protein>
    <recommendedName>
        <fullName evidence="4">DedA family protein</fullName>
    </recommendedName>
</protein>
<keyword evidence="1" id="KW-0472">Membrane</keyword>
<evidence type="ECO:0000313" key="2">
    <source>
        <dbReference type="EMBL" id="OGG72741.1"/>
    </source>
</evidence>
<feature type="transmembrane region" description="Helical" evidence="1">
    <location>
        <begin position="159"/>
        <end position="178"/>
    </location>
</feature>
<comment type="caution">
    <text evidence="2">The sequence shown here is derived from an EMBL/GenBank/DDBJ whole genome shotgun (WGS) entry which is preliminary data.</text>
</comment>